<gene>
    <name evidence="2" type="ORF">BA724_00900</name>
</gene>
<reference evidence="2 3" key="1">
    <citation type="submission" date="2016-06" db="EMBL/GenBank/DDBJ databases">
        <title>Domibacillus iocasae genome sequencing.</title>
        <authorList>
            <person name="Verma A."/>
            <person name="Pal Y."/>
            <person name="Ojha A.K."/>
            <person name="Krishnamurthi S."/>
        </authorList>
    </citation>
    <scope>NUCLEOTIDE SEQUENCE [LARGE SCALE GENOMIC DNA]</scope>
    <source>
        <strain evidence="2 3">DSM 29979</strain>
    </source>
</reference>
<sequence length="69" mass="7271">MKKRIFNVVMTGALSLGVLGAASLPALAASDTALDSETKAKMINKKVLDAPGLFCFGKNLYTKRKKIGG</sequence>
<protein>
    <submittedName>
        <fullName evidence="2">Uncharacterized protein</fullName>
    </submittedName>
</protein>
<feature type="chain" id="PRO_5009191545" evidence="1">
    <location>
        <begin position="29"/>
        <end position="69"/>
    </location>
</feature>
<dbReference type="RefSeq" id="WP_069936812.1">
    <property type="nucleotide sequence ID" value="NZ_MAMP01000001.1"/>
</dbReference>
<proteinExistence type="predicted"/>
<evidence type="ECO:0000313" key="2">
    <source>
        <dbReference type="EMBL" id="OES46649.1"/>
    </source>
</evidence>
<evidence type="ECO:0000313" key="3">
    <source>
        <dbReference type="Proteomes" id="UP000095658"/>
    </source>
</evidence>
<keyword evidence="1" id="KW-0732">Signal</keyword>
<keyword evidence="3" id="KW-1185">Reference proteome</keyword>
<dbReference type="AlphaFoldDB" id="A0A1E7DUE5"/>
<accession>A0A1E7DUE5</accession>
<comment type="caution">
    <text evidence="2">The sequence shown here is derived from an EMBL/GenBank/DDBJ whole genome shotgun (WGS) entry which is preliminary data.</text>
</comment>
<evidence type="ECO:0000256" key="1">
    <source>
        <dbReference type="SAM" id="SignalP"/>
    </source>
</evidence>
<organism evidence="2 3">
    <name type="scientific">Domibacillus iocasae</name>
    <dbReference type="NCBI Taxonomy" id="1714016"/>
    <lineage>
        <taxon>Bacteria</taxon>
        <taxon>Bacillati</taxon>
        <taxon>Bacillota</taxon>
        <taxon>Bacilli</taxon>
        <taxon>Bacillales</taxon>
        <taxon>Bacillaceae</taxon>
        <taxon>Domibacillus</taxon>
    </lineage>
</organism>
<name>A0A1E7DUE5_9BACI</name>
<dbReference type="EMBL" id="MAMP01000001">
    <property type="protein sequence ID" value="OES46649.1"/>
    <property type="molecule type" value="Genomic_DNA"/>
</dbReference>
<dbReference type="Proteomes" id="UP000095658">
    <property type="component" value="Unassembled WGS sequence"/>
</dbReference>
<feature type="signal peptide" evidence="1">
    <location>
        <begin position="1"/>
        <end position="28"/>
    </location>
</feature>